<comment type="similarity">
    <text evidence="1">Belongs to the short-chain dehydrogenases/reductases (SDR) family.</text>
</comment>
<reference evidence="4" key="1">
    <citation type="submission" date="2022-08" db="EMBL/GenBank/DDBJ databases">
        <title>Complete Genome Sequences of 2 Bosea sp. soil isolates.</title>
        <authorList>
            <person name="Alvarez Arevalo M."/>
            <person name="Sterndorff E.B."/>
            <person name="Faurdal D."/>
            <person name="Joergensen T.S."/>
            <person name="Weber T."/>
        </authorList>
    </citation>
    <scope>NUCLEOTIDE SEQUENCE</scope>
    <source>
        <strain evidence="4">NBC_00436</strain>
    </source>
</reference>
<evidence type="ECO:0000256" key="1">
    <source>
        <dbReference type="ARBA" id="ARBA00006484"/>
    </source>
</evidence>
<dbReference type="AlphaFoldDB" id="A0A9E7ZTQ0"/>
<proteinExistence type="inferred from homology"/>
<name>A0A9E7ZTQ0_9HYPH</name>
<evidence type="ECO:0000256" key="2">
    <source>
        <dbReference type="ARBA" id="ARBA00023002"/>
    </source>
</evidence>
<dbReference type="PRINTS" id="PR00081">
    <property type="entry name" value="GDHRDH"/>
</dbReference>
<evidence type="ECO:0000313" key="4">
    <source>
        <dbReference type="EMBL" id="UZF86167.1"/>
    </source>
</evidence>
<dbReference type="InterPro" id="IPR002347">
    <property type="entry name" value="SDR_fam"/>
</dbReference>
<dbReference type="InterPro" id="IPR036291">
    <property type="entry name" value="NAD(P)-bd_dom_sf"/>
</dbReference>
<gene>
    <name evidence="4" type="ORF">NWE54_20515</name>
</gene>
<dbReference type="InterPro" id="IPR020904">
    <property type="entry name" value="Sc_DH/Rdtase_CS"/>
</dbReference>
<sequence>MTDAPMDSRRDKRPVTLLTGASGGIVGALAPILARAGHHLVLSGLDQSGLDAVAEEAAAAGAETATLAGDLRDRDLAQALVDLAISRFGRLDHLVTGAGASRPVPMVEMDDDEWDRLVDLNLSAVFRISKAASRQMIAQGEGGAIVHISSIAHSNGGANLAYGSAKGGVATLTYGMAQQLGKHGIRVNAVAPGIIDTPMVRNGFAQQFNALVEGAAVRTPLGRLGRPEDVANVIAFLLSPGAAFVTGALIPITGGIEILSPISTIAKGT</sequence>
<dbReference type="InterPro" id="IPR057326">
    <property type="entry name" value="KR_dom"/>
</dbReference>
<feature type="domain" description="Ketoreductase" evidence="3">
    <location>
        <begin position="14"/>
        <end position="197"/>
    </location>
</feature>
<dbReference type="EMBL" id="CP102774">
    <property type="protein sequence ID" value="UZF86167.1"/>
    <property type="molecule type" value="Genomic_DNA"/>
</dbReference>
<organism evidence="4">
    <name type="scientific">Bosea sp. NBC_00436</name>
    <dbReference type="NCBI Taxonomy" id="2969620"/>
    <lineage>
        <taxon>Bacteria</taxon>
        <taxon>Pseudomonadati</taxon>
        <taxon>Pseudomonadota</taxon>
        <taxon>Alphaproteobacteria</taxon>
        <taxon>Hyphomicrobiales</taxon>
        <taxon>Boseaceae</taxon>
        <taxon>Bosea</taxon>
    </lineage>
</organism>
<dbReference type="PRINTS" id="PR00080">
    <property type="entry name" value="SDRFAMILY"/>
</dbReference>
<dbReference type="PANTHER" id="PTHR42760:SF133">
    <property type="entry name" value="3-OXOACYL-[ACYL-CARRIER-PROTEIN] REDUCTASE"/>
    <property type="match status" value="1"/>
</dbReference>
<accession>A0A9E7ZTQ0</accession>
<dbReference type="FunFam" id="3.40.50.720:FF:000084">
    <property type="entry name" value="Short-chain dehydrogenase reductase"/>
    <property type="match status" value="1"/>
</dbReference>
<dbReference type="Gene3D" id="3.40.50.720">
    <property type="entry name" value="NAD(P)-binding Rossmann-like Domain"/>
    <property type="match status" value="1"/>
</dbReference>
<dbReference type="GO" id="GO:0016616">
    <property type="term" value="F:oxidoreductase activity, acting on the CH-OH group of donors, NAD or NADP as acceptor"/>
    <property type="evidence" value="ECO:0007669"/>
    <property type="project" value="UniProtKB-ARBA"/>
</dbReference>
<dbReference type="PANTHER" id="PTHR42760">
    <property type="entry name" value="SHORT-CHAIN DEHYDROGENASES/REDUCTASES FAMILY MEMBER"/>
    <property type="match status" value="1"/>
</dbReference>
<dbReference type="PROSITE" id="PS00061">
    <property type="entry name" value="ADH_SHORT"/>
    <property type="match status" value="1"/>
</dbReference>
<dbReference type="CDD" id="cd05233">
    <property type="entry name" value="SDR_c"/>
    <property type="match status" value="1"/>
</dbReference>
<dbReference type="SMART" id="SM00822">
    <property type="entry name" value="PKS_KR"/>
    <property type="match status" value="1"/>
</dbReference>
<evidence type="ECO:0000259" key="3">
    <source>
        <dbReference type="SMART" id="SM00822"/>
    </source>
</evidence>
<keyword evidence="2" id="KW-0560">Oxidoreductase</keyword>
<protein>
    <submittedName>
        <fullName evidence="4">SDR family oxidoreductase</fullName>
    </submittedName>
</protein>
<dbReference type="Pfam" id="PF13561">
    <property type="entry name" value="adh_short_C2"/>
    <property type="match status" value="1"/>
</dbReference>
<dbReference type="SUPFAM" id="SSF51735">
    <property type="entry name" value="NAD(P)-binding Rossmann-fold domains"/>
    <property type="match status" value="1"/>
</dbReference>